<evidence type="ECO:0000313" key="1">
    <source>
        <dbReference type="EMBL" id="SEK72888.1"/>
    </source>
</evidence>
<reference evidence="2" key="1">
    <citation type="submission" date="2016-10" db="EMBL/GenBank/DDBJ databases">
        <authorList>
            <person name="Varghese N."/>
        </authorList>
    </citation>
    <scope>NUCLEOTIDE SEQUENCE [LARGE SCALE GENOMIC DNA]</scope>
    <source>
        <strain evidence="2">DSM 45096 / BCRC 16803 / CGMCC 4.1857 / CIP 109030 / JCM 12277 / KCTC 19219 / NBRC 100920 / 33214</strain>
    </source>
</reference>
<evidence type="ECO:0000313" key="2">
    <source>
        <dbReference type="Proteomes" id="UP000183015"/>
    </source>
</evidence>
<sequence length="224" mass="24933">MSTNDQAVLLESRTARAGVSGRVEALDKVRALQMLPDGVHVTTALVAEYFEVDAEAIKKLTQRHREELESNGMTVLRGEALVGFDRDIMSLSNKSYPQGLRAHLTLFNRRAVLNIAMLLRDSDVARRVRVHLLDAEHSARAEPGVLDRYVTELAATTAARVACEIVDSRLDARLKPHTEVIGALSVKVTNLECGVGEIRDTLAGMRQELAELRVQRGLRWRWCP</sequence>
<name>A0A1H7JE66_STRJI</name>
<evidence type="ECO:0008006" key="3">
    <source>
        <dbReference type="Google" id="ProtNLM"/>
    </source>
</evidence>
<dbReference type="STRING" id="235985.SAMN05414137_103253"/>
<keyword evidence="2" id="KW-1185">Reference proteome</keyword>
<accession>A0A1H7JE66</accession>
<dbReference type="RefSeq" id="WP_042460669.1">
    <property type="nucleotide sequence ID" value="NZ_BBPN01000072.1"/>
</dbReference>
<organism evidence="1 2">
    <name type="scientific">Streptacidiphilus jiangxiensis</name>
    <dbReference type="NCBI Taxonomy" id="235985"/>
    <lineage>
        <taxon>Bacteria</taxon>
        <taxon>Bacillati</taxon>
        <taxon>Actinomycetota</taxon>
        <taxon>Actinomycetes</taxon>
        <taxon>Kitasatosporales</taxon>
        <taxon>Streptomycetaceae</taxon>
        <taxon>Streptacidiphilus</taxon>
    </lineage>
</organism>
<dbReference type="OrthoDB" id="3527311at2"/>
<proteinExistence type="predicted"/>
<dbReference type="Proteomes" id="UP000183015">
    <property type="component" value="Unassembled WGS sequence"/>
</dbReference>
<dbReference type="eggNOG" id="ENOG50331QR">
    <property type="taxonomic scope" value="Bacteria"/>
</dbReference>
<protein>
    <recommendedName>
        <fullName evidence="3">Restriction endonuclease</fullName>
    </recommendedName>
</protein>
<dbReference type="AlphaFoldDB" id="A0A1H7JE66"/>
<gene>
    <name evidence="1" type="ORF">SAMN05414137_103253</name>
</gene>
<dbReference type="EMBL" id="FOAZ01000003">
    <property type="protein sequence ID" value="SEK72888.1"/>
    <property type="molecule type" value="Genomic_DNA"/>
</dbReference>